<dbReference type="GO" id="GO:0042276">
    <property type="term" value="P:error-prone translesion synthesis"/>
    <property type="evidence" value="ECO:0007669"/>
    <property type="project" value="TreeGrafter"/>
</dbReference>
<evidence type="ECO:0000256" key="4">
    <source>
        <dbReference type="ARBA" id="ARBA00022490"/>
    </source>
</evidence>
<evidence type="ECO:0000256" key="8">
    <source>
        <dbReference type="ARBA" id="ARBA00022723"/>
    </source>
</evidence>
<gene>
    <name evidence="15" type="primary">dinB</name>
    <name evidence="17" type="ORF">AVDCRST_MAG93-5243</name>
</gene>
<evidence type="ECO:0000259" key="16">
    <source>
        <dbReference type="PROSITE" id="PS50173"/>
    </source>
</evidence>
<dbReference type="GO" id="GO:0005829">
    <property type="term" value="C:cytosol"/>
    <property type="evidence" value="ECO:0007669"/>
    <property type="project" value="TreeGrafter"/>
</dbReference>
<dbReference type="Pfam" id="PF11799">
    <property type="entry name" value="IMS_C"/>
    <property type="match status" value="1"/>
</dbReference>
<dbReference type="NCBIfam" id="NF002677">
    <property type="entry name" value="PRK02406.1"/>
    <property type="match status" value="1"/>
</dbReference>
<keyword evidence="8 15" id="KW-0479">Metal-binding</keyword>
<evidence type="ECO:0000256" key="9">
    <source>
        <dbReference type="ARBA" id="ARBA00022763"/>
    </source>
</evidence>
<dbReference type="GO" id="GO:0003684">
    <property type="term" value="F:damaged DNA binding"/>
    <property type="evidence" value="ECO:0007669"/>
    <property type="project" value="InterPro"/>
</dbReference>
<dbReference type="InterPro" id="IPR001126">
    <property type="entry name" value="UmuC"/>
</dbReference>
<evidence type="ECO:0000256" key="5">
    <source>
        <dbReference type="ARBA" id="ARBA00022679"/>
    </source>
</evidence>
<dbReference type="SUPFAM" id="SSF100879">
    <property type="entry name" value="Lesion bypass DNA polymerase (Y-family), little finger domain"/>
    <property type="match status" value="1"/>
</dbReference>
<dbReference type="GO" id="GO:0000287">
    <property type="term" value="F:magnesium ion binding"/>
    <property type="evidence" value="ECO:0007669"/>
    <property type="project" value="UniProtKB-UniRule"/>
</dbReference>
<feature type="binding site" evidence="15">
    <location>
        <position position="8"/>
    </location>
    <ligand>
        <name>Mg(2+)</name>
        <dbReference type="ChEBI" id="CHEBI:18420"/>
    </ligand>
</feature>
<dbReference type="EC" id="2.7.7.7" evidence="15"/>
<dbReference type="CDD" id="cd03586">
    <property type="entry name" value="PolY_Pol_IV_kappa"/>
    <property type="match status" value="1"/>
</dbReference>
<feature type="binding site" evidence="15">
    <location>
        <position position="102"/>
    </location>
    <ligand>
        <name>Mg(2+)</name>
        <dbReference type="ChEBI" id="CHEBI:18420"/>
    </ligand>
</feature>
<dbReference type="InterPro" id="IPR043502">
    <property type="entry name" value="DNA/RNA_pol_sf"/>
</dbReference>
<protein>
    <recommendedName>
        <fullName evidence="15">DNA polymerase IV</fullName>
        <shortName evidence="15">Pol IV</shortName>
        <ecNumber evidence="15">2.7.7.7</ecNumber>
    </recommendedName>
</protein>
<dbReference type="Gene3D" id="3.40.1170.60">
    <property type="match status" value="1"/>
</dbReference>
<comment type="similarity">
    <text evidence="2 15">Belongs to the DNA polymerase type-Y family.</text>
</comment>
<dbReference type="PANTHER" id="PTHR11076:SF33">
    <property type="entry name" value="DNA POLYMERASE KAPPA"/>
    <property type="match status" value="1"/>
</dbReference>
<reference evidence="17" key="1">
    <citation type="submission" date="2020-02" db="EMBL/GenBank/DDBJ databases">
        <authorList>
            <person name="Meier V. D."/>
        </authorList>
    </citation>
    <scope>NUCLEOTIDE SEQUENCE</scope>
    <source>
        <strain evidence="17">AVDCRST_MAG93</strain>
    </source>
</reference>
<accession>A0A6J4KP83</accession>
<sequence>MRKILHVDLDAYYAQIEQRDDPTLLGKPIAVGKDGTRGVVTTASYDARRFVVGSAMPVATAKRLCPQLMVVPIRMEVYRRESQKIREVFARYTDLIEPLSLDEAYLNVTEPKQGPPSGTLLAQHIRADIMDAVGLTASVGISYCKFLAKLGSGMNKPNGMTVITPDDAQRLIPTLPIDAFFGVGPKTAARLNELGVHTGKELRAQTLEFLETRFGKHGRYLFDIARGVDEREVNPNRLRKSIGAETTFERDITSQDALLAELPPITEMLVKRLARAGVEAGNVIVKVKTPAFELITRRMPLPQPTGEAAVISRVAARIIASKLDPVQGARLLGLQTDQLIPVGTRRVYAVPLFADLD</sequence>
<dbReference type="InterPro" id="IPR050116">
    <property type="entry name" value="DNA_polymerase-Y"/>
</dbReference>
<evidence type="ECO:0000256" key="13">
    <source>
        <dbReference type="ARBA" id="ARBA00023204"/>
    </source>
</evidence>
<dbReference type="EMBL" id="CADCTR010001768">
    <property type="protein sequence ID" value="CAA9311323.1"/>
    <property type="molecule type" value="Genomic_DNA"/>
</dbReference>
<keyword evidence="4 15" id="KW-0963">Cytoplasm</keyword>
<keyword evidence="5 15" id="KW-0808">Transferase</keyword>
<keyword evidence="7 15" id="KW-0235">DNA replication</keyword>
<keyword evidence="10 15" id="KW-0460">Magnesium</keyword>
<feature type="site" description="Substrate discrimination" evidence="15">
    <location>
        <position position="13"/>
    </location>
</feature>
<dbReference type="InterPro" id="IPR017961">
    <property type="entry name" value="DNA_pol_Y-fam_little_finger"/>
</dbReference>
<organism evidence="17">
    <name type="scientific">uncultured Chloroflexia bacterium</name>
    <dbReference type="NCBI Taxonomy" id="1672391"/>
    <lineage>
        <taxon>Bacteria</taxon>
        <taxon>Bacillati</taxon>
        <taxon>Chloroflexota</taxon>
        <taxon>Chloroflexia</taxon>
        <taxon>environmental samples</taxon>
    </lineage>
</organism>
<comment type="subcellular location">
    <subcellularLocation>
        <location evidence="1 15">Cytoplasm</location>
    </subcellularLocation>
</comment>
<evidence type="ECO:0000256" key="14">
    <source>
        <dbReference type="ARBA" id="ARBA00049244"/>
    </source>
</evidence>
<evidence type="ECO:0000256" key="2">
    <source>
        <dbReference type="ARBA" id="ARBA00010945"/>
    </source>
</evidence>
<dbReference type="InterPro" id="IPR036775">
    <property type="entry name" value="DNA_pol_Y-fam_lit_finger_sf"/>
</dbReference>
<comment type="catalytic activity">
    <reaction evidence="14 15">
        <text>DNA(n) + a 2'-deoxyribonucleoside 5'-triphosphate = DNA(n+1) + diphosphate</text>
        <dbReference type="Rhea" id="RHEA:22508"/>
        <dbReference type="Rhea" id="RHEA-COMP:17339"/>
        <dbReference type="Rhea" id="RHEA-COMP:17340"/>
        <dbReference type="ChEBI" id="CHEBI:33019"/>
        <dbReference type="ChEBI" id="CHEBI:61560"/>
        <dbReference type="ChEBI" id="CHEBI:173112"/>
        <dbReference type="EC" id="2.7.7.7"/>
    </reaction>
</comment>
<comment type="function">
    <text evidence="15">Poorly processive, error-prone DNA polymerase involved in untargeted mutagenesis. Copies undamaged DNA at stalled replication forks, which arise in vivo from mismatched or misaligned primer ends. These misaligned primers can be extended by PolIV. Exhibits no 3'-5' exonuclease (proofreading) activity. May be involved in translesional synthesis, in conjunction with the beta clamp from PolIII.</text>
</comment>
<feature type="active site" evidence="15">
    <location>
        <position position="103"/>
    </location>
</feature>
<dbReference type="GO" id="GO:0006261">
    <property type="term" value="P:DNA-templated DNA replication"/>
    <property type="evidence" value="ECO:0007669"/>
    <property type="project" value="UniProtKB-UniRule"/>
</dbReference>
<evidence type="ECO:0000256" key="6">
    <source>
        <dbReference type="ARBA" id="ARBA00022695"/>
    </source>
</evidence>
<keyword evidence="13 15" id="KW-0234">DNA repair</keyword>
<dbReference type="InterPro" id="IPR022880">
    <property type="entry name" value="DNApol_IV"/>
</dbReference>
<dbReference type="AlphaFoldDB" id="A0A6J4KP83"/>
<evidence type="ECO:0000256" key="12">
    <source>
        <dbReference type="ARBA" id="ARBA00023125"/>
    </source>
</evidence>
<dbReference type="Gene3D" id="3.30.70.270">
    <property type="match status" value="1"/>
</dbReference>
<dbReference type="InterPro" id="IPR053848">
    <property type="entry name" value="IMS_HHH_1"/>
</dbReference>
<dbReference type="FunFam" id="3.30.1490.100:FF:000004">
    <property type="entry name" value="DNA polymerase IV"/>
    <property type="match status" value="1"/>
</dbReference>
<evidence type="ECO:0000256" key="1">
    <source>
        <dbReference type="ARBA" id="ARBA00004496"/>
    </source>
</evidence>
<keyword evidence="11 15" id="KW-0239">DNA-directed DNA polymerase</keyword>
<comment type="subunit">
    <text evidence="15">Monomer.</text>
</comment>
<dbReference type="Gene3D" id="1.10.150.20">
    <property type="entry name" value="5' to 3' exonuclease, C-terminal subdomain"/>
    <property type="match status" value="1"/>
</dbReference>
<evidence type="ECO:0000256" key="10">
    <source>
        <dbReference type="ARBA" id="ARBA00022842"/>
    </source>
</evidence>
<keyword evidence="6 15" id="KW-0548">Nucleotidyltransferase</keyword>
<dbReference type="SUPFAM" id="SSF56672">
    <property type="entry name" value="DNA/RNA polymerases"/>
    <property type="match status" value="1"/>
</dbReference>
<keyword evidence="3 15" id="KW-0515">Mutator protein</keyword>
<evidence type="ECO:0000256" key="3">
    <source>
        <dbReference type="ARBA" id="ARBA00022457"/>
    </source>
</evidence>
<feature type="domain" description="UmuC" evidence="16">
    <location>
        <begin position="4"/>
        <end position="184"/>
    </location>
</feature>
<dbReference type="GO" id="GO:0006281">
    <property type="term" value="P:DNA repair"/>
    <property type="evidence" value="ECO:0007669"/>
    <property type="project" value="UniProtKB-UniRule"/>
</dbReference>
<dbReference type="Gene3D" id="3.30.1490.100">
    <property type="entry name" value="DNA polymerase, Y-family, little finger domain"/>
    <property type="match status" value="1"/>
</dbReference>
<dbReference type="Pfam" id="PF21999">
    <property type="entry name" value="IMS_HHH_1"/>
    <property type="match status" value="1"/>
</dbReference>
<dbReference type="Pfam" id="PF00817">
    <property type="entry name" value="IMS"/>
    <property type="match status" value="1"/>
</dbReference>
<comment type="cofactor">
    <cofactor evidence="15">
        <name>Mg(2+)</name>
        <dbReference type="ChEBI" id="CHEBI:18420"/>
    </cofactor>
    <text evidence="15">Binds 2 magnesium ions per subunit.</text>
</comment>
<evidence type="ECO:0000256" key="7">
    <source>
        <dbReference type="ARBA" id="ARBA00022705"/>
    </source>
</evidence>
<proteinExistence type="inferred from homology"/>
<evidence type="ECO:0000256" key="15">
    <source>
        <dbReference type="HAMAP-Rule" id="MF_01113"/>
    </source>
</evidence>
<dbReference type="HAMAP" id="MF_01113">
    <property type="entry name" value="DNApol_IV"/>
    <property type="match status" value="1"/>
</dbReference>
<dbReference type="GO" id="GO:0003887">
    <property type="term" value="F:DNA-directed DNA polymerase activity"/>
    <property type="evidence" value="ECO:0007669"/>
    <property type="project" value="UniProtKB-UniRule"/>
</dbReference>
<name>A0A6J4KP83_9CHLR</name>
<dbReference type="PROSITE" id="PS50173">
    <property type="entry name" value="UMUC"/>
    <property type="match status" value="1"/>
</dbReference>
<dbReference type="InterPro" id="IPR043128">
    <property type="entry name" value="Rev_trsase/Diguanyl_cyclase"/>
</dbReference>
<evidence type="ECO:0000313" key="17">
    <source>
        <dbReference type="EMBL" id="CAA9311323.1"/>
    </source>
</evidence>
<dbReference type="GO" id="GO:0009432">
    <property type="term" value="P:SOS response"/>
    <property type="evidence" value="ECO:0007669"/>
    <property type="project" value="TreeGrafter"/>
</dbReference>
<evidence type="ECO:0000256" key="11">
    <source>
        <dbReference type="ARBA" id="ARBA00022932"/>
    </source>
</evidence>
<keyword evidence="9 15" id="KW-0227">DNA damage</keyword>
<keyword evidence="12 15" id="KW-0238">DNA-binding</keyword>
<dbReference type="PANTHER" id="PTHR11076">
    <property type="entry name" value="DNA REPAIR POLYMERASE UMUC / TRANSFERASE FAMILY MEMBER"/>
    <property type="match status" value="1"/>
</dbReference>